<dbReference type="Gene3D" id="3.90.550.10">
    <property type="entry name" value="Spore Coat Polysaccharide Biosynthesis Protein SpsA, Chain A"/>
    <property type="match status" value="1"/>
</dbReference>
<dbReference type="Pfam" id="PF00535">
    <property type="entry name" value="Glycos_transf_2"/>
    <property type="match status" value="1"/>
</dbReference>
<keyword evidence="2" id="KW-0808">Transferase</keyword>
<feature type="domain" description="Glycosyltransferase 2-like" evidence="1">
    <location>
        <begin position="16"/>
        <end position="174"/>
    </location>
</feature>
<dbReference type="Proteomes" id="UP000034539">
    <property type="component" value="Unassembled WGS sequence"/>
</dbReference>
<evidence type="ECO:0000313" key="3">
    <source>
        <dbReference type="Proteomes" id="UP000034539"/>
    </source>
</evidence>
<evidence type="ECO:0000259" key="1">
    <source>
        <dbReference type="Pfam" id="PF00535"/>
    </source>
</evidence>
<dbReference type="PANTHER" id="PTHR22916">
    <property type="entry name" value="GLYCOSYLTRANSFERASE"/>
    <property type="match status" value="1"/>
</dbReference>
<dbReference type="AlphaFoldDB" id="A0A0G0Q1Q4"/>
<evidence type="ECO:0000313" key="2">
    <source>
        <dbReference type="EMBL" id="KKR31281.1"/>
    </source>
</evidence>
<gene>
    <name evidence="2" type="ORF">UT63_C0076G0002</name>
</gene>
<sequence length="314" mass="36409">MSLSKQNLNNRKPLVSIIMPVYNAGDFLWEAITSVLKQTYANFELIAINDGSTDKSLKMLKAIAKKDKRIKVLSIKENGGLGIAGNLGIKQTKGKYLSRFDADDIMPQDRLEKQVKYMEEYPGVVALGGQCILVDDRGKEIGRKEFPLADSEIKKMSFYAMSLQAGTMMINRKRLPRNFVYYSSNYRYAEDHELLFRLFDYGKLANLPDNLLFYRQHDYNSTKIVDPKAVFKKIYKIRKKWLKRYYHAGLTEHILNIVQYFIVTILPTNSIPRVFEILRGMKPLIPVINFSMDISKFILRSTSKAYLTFKNYLF</sequence>
<dbReference type="PANTHER" id="PTHR22916:SF3">
    <property type="entry name" value="UDP-GLCNAC:BETAGAL BETA-1,3-N-ACETYLGLUCOSAMINYLTRANSFERASE-LIKE PROTEIN 1"/>
    <property type="match status" value="1"/>
</dbReference>
<name>A0A0G0Q1Q4_9BACT</name>
<dbReference type="CDD" id="cd00761">
    <property type="entry name" value="Glyco_tranf_GTA_type"/>
    <property type="match status" value="1"/>
</dbReference>
<dbReference type="EMBL" id="LBXN01000076">
    <property type="protein sequence ID" value="KKR31281.1"/>
    <property type="molecule type" value="Genomic_DNA"/>
</dbReference>
<organism evidence="2 3">
    <name type="scientific">Candidatus Gottesmanbacteria bacterium GW2011_GWC2_39_8</name>
    <dbReference type="NCBI Taxonomy" id="1618450"/>
    <lineage>
        <taxon>Bacteria</taxon>
        <taxon>Candidatus Gottesmaniibacteriota</taxon>
    </lineage>
</organism>
<proteinExistence type="predicted"/>
<comment type="caution">
    <text evidence="2">The sequence shown here is derived from an EMBL/GenBank/DDBJ whole genome shotgun (WGS) entry which is preliminary data.</text>
</comment>
<dbReference type="GO" id="GO:0016758">
    <property type="term" value="F:hexosyltransferase activity"/>
    <property type="evidence" value="ECO:0007669"/>
    <property type="project" value="UniProtKB-ARBA"/>
</dbReference>
<dbReference type="InterPro" id="IPR001173">
    <property type="entry name" value="Glyco_trans_2-like"/>
</dbReference>
<dbReference type="SUPFAM" id="SSF53448">
    <property type="entry name" value="Nucleotide-diphospho-sugar transferases"/>
    <property type="match status" value="1"/>
</dbReference>
<accession>A0A0G0Q1Q4</accession>
<reference evidence="2 3" key="1">
    <citation type="journal article" date="2015" name="Nature">
        <title>rRNA introns, odd ribosomes, and small enigmatic genomes across a large radiation of phyla.</title>
        <authorList>
            <person name="Brown C.T."/>
            <person name="Hug L.A."/>
            <person name="Thomas B.C."/>
            <person name="Sharon I."/>
            <person name="Castelle C.J."/>
            <person name="Singh A."/>
            <person name="Wilkins M.J."/>
            <person name="Williams K.H."/>
            <person name="Banfield J.F."/>
        </authorList>
    </citation>
    <scope>NUCLEOTIDE SEQUENCE [LARGE SCALE GENOMIC DNA]</scope>
</reference>
<dbReference type="InterPro" id="IPR029044">
    <property type="entry name" value="Nucleotide-diphossugar_trans"/>
</dbReference>
<protein>
    <submittedName>
        <fullName evidence="2">Glycosyl transferase family 2</fullName>
    </submittedName>
</protein>